<evidence type="ECO:0000313" key="4">
    <source>
        <dbReference type="Proteomes" id="UP000724148"/>
    </source>
</evidence>
<evidence type="ECO:0000256" key="2">
    <source>
        <dbReference type="SAM" id="Phobius"/>
    </source>
</evidence>
<sequence>MSRSTFSLILLGIGASIFYFFFLDEWQALKLIRADYDAANSAIERLKKIAAKTEELRDTYNSIKAASLGKVERMIPQGPGAADLVADLELLAARNGVKLNSVDFTLPASSEGTSEASSGEAPGEFNLRRGAFTLPISISISGRYDAFRRFMGDLELHERIIDLSAVNFGASEKDDASYTVRANIYYQ</sequence>
<gene>
    <name evidence="3" type="primary">pilO</name>
    <name evidence="3" type="ORF">HYT40_01400</name>
</gene>
<protein>
    <submittedName>
        <fullName evidence="3">Type 4a pilus biogenesis protein PilO</fullName>
    </submittedName>
</protein>
<keyword evidence="1" id="KW-0175">Coiled coil</keyword>
<keyword evidence="2" id="KW-0472">Membrane</keyword>
<reference evidence="3" key="1">
    <citation type="submission" date="2020-07" db="EMBL/GenBank/DDBJ databases">
        <title>Huge and variable diversity of episymbiotic CPR bacteria and DPANN archaea in groundwater ecosystems.</title>
        <authorList>
            <person name="He C.Y."/>
            <person name="Keren R."/>
            <person name="Whittaker M."/>
            <person name="Farag I.F."/>
            <person name="Doudna J."/>
            <person name="Cate J.H.D."/>
            <person name="Banfield J.F."/>
        </authorList>
    </citation>
    <scope>NUCLEOTIDE SEQUENCE</scope>
    <source>
        <strain evidence="3">NC_groundwater_193_Ag_S-0.1um_51_7</strain>
    </source>
</reference>
<dbReference type="Proteomes" id="UP000724148">
    <property type="component" value="Unassembled WGS sequence"/>
</dbReference>
<name>A0A931SBE2_9BACT</name>
<comment type="caution">
    <text evidence="3">The sequence shown here is derived from an EMBL/GenBank/DDBJ whole genome shotgun (WGS) entry which is preliminary data.</text>
</comment>
<dbReference type="AlphaFoldDB" id="A0A931SBE2"/>
<accession>A0A931SBE2</accession>
<dbReference type="GO" id="GO:0043107">
    <property type="term" value="P:type IV pilus-dependent motility"/>
    <property type="evidence" value="ECO:0007669"/>
    <property type="project" value="InterPro"/>
</dbReference>
<keyword evidence="2" id="KW-0812">Transmembrane</keyword>
<dbReference type="InterPro" id="IPR007445">
    <property type="entry name" value="PilO"/>
</dbReference>
<keyword evidence="2" id="KW-1133">Transmembrane helix</keyword>
<proteinExistence type="predicted"/>
<dbReference type="Pfam" id="PF04350">
    <property type="entry name" value="PilO"/>
    <property type="match status" value="1"/>
</dbReference>
<evidence type="ECO:0000313" key="3">
    <source>
        <dbReference type="EMBL" id="MBI2096794.1"/>
    </source>
</evidence>
<dbReference type="GO" id="GO:0043683">
    <property type="term" value="P:type IV pilus assembly"/>
    <property type="evidence" value="ECO:0007669"/>
    <property type="project" value="InterPro"/>
</dbReference>
<dbReference type="InterPro" id="IPR014717">
    <property type="entry name" value="Transl_elong_EF1B/ribsomal_bS6"/>
</dbReference>
<feature type="coiled-coil region" evidence="1">
    <location>
        <begin position="29"/>
        <end position="56"/>
    </location>
</feature>
<feature type="transmembrane region" description="Helical" evidence="2">
    <location>
        <begin position="6"/>
        <end position="23"/>
    </location>
</feature>
<evidence type="ECO:0000256" key="1">
    <source>
        <dbReference type="SAM" id="Coils"/>
    </source>
</evidence>
<dbReference type="Gene3D" id="3.30.70.60">
    <property type="match status" value="1"/>
</dbReference>
<dbReference type="EMBL" id="JACOZA010000035">
    <property type="protein sequence ID" value="MBI2096794.1"/>
    <property type="molecule type" value="Genomic_DNA"/>
</dbReference>
<organism evidence="3 4">
    <name type="scientific">Candidatus Sungiibacteriota bacterium</name>
    <dbReference type="NCBI Taxonomy" id="2750080"/>
    <lineage>
        <taxon>Bacteria</taxon>
        <taxon>Candidatus Sungiibacteriota</taxon>
    </lineage>
</organism>